<dbReference type="Pfam" id="PF01979">
    <property type="entry name" value="Amidohydro_1"/>
    <property type="match status" value="1"/>
</dbReference>
<dbReference type="PANTHER" id="PTHR43135">
    <property type="entry name" value="ALPHA-D-RIBOSE 1-METHYLPHOSPHONATE 5-TRIPHOSPHATE DIPHOSPHATASE"/>
    <property type="match status" value="1"/>
</dbReference>
<organism evidence="2 3">
    <name type="scientific">Somion occarium</name>
    <dbReference type="NCBI Taxonomy" id="3059160"/>
    <lineage>
        <taxon>Eukaryota</taxon>
        <taxon>Fungi</taxon>
        <taxon>Dikarya</taxon>
        <taxon>Basidiomycota</taxon>
        <taxon>Agaricomycotina</taxon>
        <taxon>Agaricomycetes</taxon>
        <taxon>Polyporales</taxon>
        <taxon>Cerrenaceae</taxon>
        <taxon>Somion</taxon>
    </lineage>
</organism>
<dbReference type="InterPro" id="IPR011059">
    <property type="entry name" value="Metal-dep_hydrolase_composite"/>
</dbReference>
<feature type="domain" description="Amidohydrolase-related" evidence="1">
    <location>
        <begin position="59"/>
        <end position="362"/>
    </location>
</feature>
<keyword evidence="3" id="KW-1185">Reference proteome</keyword>
<name>A0ABP1CGE7_9APHY</name>
<dbReference type="PANTHER" id="PTHR43135:SF3">
    <property type="entry name" value="ALPHA-D-RIBOSE 1-METHYLPHOSPHONATE 5-TRIPHOSPHATE DIPHOSPHATASE"/>
    <property type="match status" value="1"/>
</dbReference>
<proteinExistence type="predicted"/>
<dbReference type="SUPFAM" id="SSF51556">
    <property type="entry name" value="Metallo-dependent hydrolases"/>
    <property type="match status" value="1"/>
</dbReference>
<accession>A0ABP1CGE7</accession>
<dbReference type="Proteomes" id="UP001497453">
    <property type="component" value="Chromosome 1"/>
</dbReference>
<dbReference type="InterPro" id="IPR051781">
    <property type="entry name" value="Metallo-dep_Hydrolase"/>
</dbReference>
<evidence type="ECO:0000313" key="2">
    <source>
        <dbReference type="EMBL" id="CAL1694760.1"/>
    </source>
</evidence>
<dbReference type="InterPro" id="IPR006680">
    <property type="entry name" value="Amidohydro-rel"/>
</dbReference>
<gene>
    <name evidence="2" type="ORF">GFSPODELE1_LOCUS446</name>
</gene>
<dbReference type="Gene3D" id="3.20.20.140">
    <property type="entry name" value="Metal-dependent hydrolases"/>
    <property type="match status" value="2"/>
</dbReference>
<dbReference type="EMBL" id="OZ037944">
    <property type="protein sequence ID" value="CAL1694760.1"/>
    <property type="molecule type" value="Genomic_DNA"/>
</dbReference>
<dbReference type="InterPro" id="IPR032466">
    <property type="entry name" value="Metal_Hydrolase"/>
</dbReference>
<sequence>MQISSGDEASKCGDAMHTKIYAGTLFDSEKCELIKHRVISVSANVDFSDARNIDLRSKTVLPGFVDCHVHFFLHPYSETSWEDQNTRESLVERTIRATVHARETLMAGYTAVRDLGTEGAGDADVLFRKCVSGPNPLIPGPRYFCANRAIVTTGSYGPRNRLYPNRAGVEGKTGAEAADGVDECIKVVRRQVGAGADWIKLYADYRFRAEMTQVSPQTASESLDTFNTDELHAIVQTAHKLGVKVAAHTDEHGHSVGESSFFRRSPDDYVARDTGIRQPTVWIPTLSVYYTLGKDTPMWKQAASTFTRAIKASDLNVKIACGGDTGTFAHGDNSLEMKLMVHLGADWKTVLRWGTLGGWECIRSMRWEGQKGKERLAKIHELREDARVVGDNETGILRRILSAPWIREALSS</sequence>
<evidence type="ECO:0000259" key="1">
    <source>
        <dbReference type="Pfam" id="PF01979"/>
    </source>
</evidence>
<reference evidence="3" key="1">
    <citation type="submission" date="2024-04" db="EMBL/GenBank/DDBJ databases">
        <authorList>
            <person name="Shaw F."/>
            <person name="Minotto A."/>
        </authorList>
    </citation>
    <scope>NUCLEOTIDE SEQUENCE [LARGE SCALE GENOMIC DNA]</scope>
</reference>
<evidence type="ECO:0000313" key="3">
    <source>
        <dbReference type="Proteomes" id="UP001497453"/>
    </source>
</evidence>
<dbReference type="SUPFAM" id="SSF51338">
    <property type="entry name" value="Composite domain of metallo-dependent hydrolases"/>
    <property type="match status" value="1"/>
</dbReference>
<protein>
    <recommendedName>
        <fullName evidence="1">Amidohydrolase-related domain-containing protein</fullName>
    </recommendedName>
</protein>